<dbReference type="FunFam" id="3.90.700.10:FF:000002">
    <property type="entry name" value="L-aspartate oxidase"/>
    <property type="match status" value="1"/>
</dbReference>
<dbReference type="SUPFAM" id="SSF51905">
    <property type="entry name" value="FAD/NAD(P)-binding domain"/>
    <property type="match status" value="1"/>
</dbReference>
<gene>
    <name evidence="17" type="ORF">FHX68_1004</name>
</gene>
<dbReference type="UniPathway" id="UPA00253">
    <property type="reaction ID" value="UER00326"/>
</dbReference>
<evidence type="ECO:0000256" key="11">
    <source>
        <dbReference type="ARBA" id="ARBA00048305"/>
    </source>
</evidence>
<dbReference type="Pfam" id="PF02910">
    <property type="entry name" value="Succ_DH_flav_C"/>
    <property type="match status" value="1"/>
</dbReference>
<accession>A0A4Y3UKA1</accession>
<evidence type="ECO:0000313" key="17">
    <source>
        <dbReference type="EMBL" id="TQN00879.1"/>
    </source>
</evidence>
<dbReference type="PANTHER" id="PTHR42716:SF2">
    <property type="entry name" value="L-ASPARTATE OXIDASE, CHLOROPLASTIC"/>
    <property type="match status" value="1"/>
</dbReference>
<dbReference type="InterPro" id="IPR037099">
    <property type="entry name" value="Fum_R/Succ_DH_flav-like_C_sf"/>
</dbReference>
<dbReference type="Pfam" id="PF00890">
    <property type="entry name" value="FAD_binding_2"/>
    <property type="match status" value="1"/>
</dbReference>
<name>A0A4Y3UKA1_9MICO</name>
<dbReference type="EC" id="1.4.3.16" evidence="4 12"/>
<dbReference type="InterPro" id="IPR027477">
    <property type="entry name" value="Succ_DH/fumarate_Rdtase_cat_sf"/>
</dbReference>
<evidence type="ECO:0000256" key="4">
    <source>
        <dbReference type="ARBA" id="ARBA00012173"/>
    </source>
</evidence>
<evidence type="ECO:0000256" key="7">
    <source>
        <dbReference type="ARBA" id="ARBA00022642"/>
    </source>
</evidence>
<dbReference type="AlphaFoldDB" id="A0A4Y3UKA1"/>
<dbReference type="EMBL" id="VFPS01000001">
    <property type="protein sequence ID" value="TQN00879.1"/>
    <property type="molecule type" value="Genomic_DNA"/>
</dbReference>
<dbReference type="PANTHER" id="PTHR42716">
    <property type="entry name" value="L-ASPARTATE OXIDASE"/>
    <property type="match status" value="1"/>
</dbReference>
<feature type="region of interest" description="Disordered" evidence="14">
    <location>
        <begin position="540"/>
        <end position="568"/>
    </location>
</feature>
<evidence type="ECO:0000256" key="12">
    <source>
        <dbReference type="NCBIfam" id="TIGR00551"/>
    </source>
</evidence>
<proteinExistence type="inferred from homology"/>
<organism evidence="17 18">
    <name type="scientific">Microbacterium lacticum</name>
    <dbReference type="NCBI Taxonomy" id="33885"/>
    <lineage>
        <taxon>Bacteria</taxon>
        <taxon>Bacillati</taxon>
        <taxon>Actinomycetota</taxon>
        <taxon>Actinomycetes</taxon>
        <taxon>Micrococcales</taxon>
        <taxon>Microbacteriaceae</taxon>
        <taxon>Microbacterium</taxon>
    </lineage>
</organism>
<dbReference type="OrthoDB" id="9805351at2"/>
<dbReference type="GO" id="GO:0034628">
    <property type="term" value="P:'de novo' NAD+ biosynthetic process from L-aspartate"/>
    <property type="evidence" value="ECO:0007669"/>
    <property type="project" value="TreeGrafter"/>
</dbReference>
<comment type="caution">
    <text evidence="17">The sequence shown here is derived from an EMBL/GenBank/DDBJ whole genome shotgun (WGS) entry which is preliminary data.</text>
</comment>
<dbReference type="Gene3D" id="3.50.50.60">
    <property type="entry name" value="FAD/NAD(P)-binding domain"/>
    <property type="match status" value="1"/>
</dbReference>
<feature type="domain" description="FAD-dependent oxidoreductase 2 FAD-binding" evidence="15">
    <location>
        <begin position="22"/>
        <end position="402"/>
    </location>
</feature>
<feature type="compositionally biased region" description="Polar residues" evidence="14">
    <location>
        <begin position="547"/>
        <end position="559"/>
    </location>
</feature>
<evidence type="ECO:0000256" key="8">
    <source>
        <dbReference type="ARBA" id="ARBA00022827"/>
    </source>
</evidence>
<sequence>MSGFSGGAPAGAGDRAADGAAVVVVGSGIAGLTAALHAVASGCRVTLVTKDALEQANTRFAQGGIAGVMFDDDSAAAHLRDTLVAGAGLSDPEAARVLVDEGPARIRELIAWGVAFDREPAGGFVKGLEAAHSYPRVLHAGGDATGSAIERALVARVRAAAVRIVEPAFLRDLVVEAGRIVGVDLLVGDGSAPVRERIAADAVILATGGAGQLYAHTTNPPVATGDGIAAALRAGAAVVDLEFVQFHPTVLPGSAAEAPFLVSEAVRGEGAVLRDEQGRRFMLEVHPDAELAPRDVVARTIAEVMAAQDGRPVLLDATGLRPTRKQTTAFLAARFPTIDAAVRERGDDWAREPTAVTPAAHYLMGGVTTDLSGRTSVPDLYAVGEVARTGVHGANRLASNSLLEGAVFGARAGDAVAADVRSGAWPDPAGFARGAAAPPPPAESGAVGVPFSRAALQELMWRDAGLVRDAPGLAHAASVIAGWRGRALATPVTEADHEDANLLQVAAALVAAALARPESVGAHTRRDAPAGRMQEIRTGTADLGPETSPSGSVLRQSSHGPARDDAAAPPAAELVPAAPEPLVAAPEPLVAAPEPAGRDAPAGGMQEIPAGTADFGPETAPPESVLLQSSRDPDAATPDRVRGDRAEVTAC</sequence>
<dbReference type="SUPFAM" id="SSF56425">
    <property type="entry name" value="Succinate dehydrogenase/fumarate reductase flavoprotein, catalytic domain"/>
    <property type="match status" value="1"/>
</dbReference>
<comment type="pathway">
    <text evidence="2 13">Cofactor biosynthesis; NAD(+) biosynthesis; iminoaspartate from L-aspartate (oxidase route): step 1/1.</text>
</comment>
<dbReference type="Gene3D" id="3.90.700.10">
    <property type="entry name" value="Succinate dehydrogenase/fumarate reductase flavoprotein, catalytic domain"/>
    <property type="match status" value="1"/>
</dbReference>
<dbReference type="PRINTS" id="PR00368">
    <property type="entry name" value="FADPNR"/>
</dbReference>
<evidence type="ECO:0000259" key="15">
    <source>
        <dbReference type="Pfam" id="PF00890"/>
    </source>
</evidence>
<evidence type="ECO:0000256" key="9">
    <source>
        <dbReference type="ARBA" id="ARBA00023002"/>
    </source>
</evidence>
<evidence type="ECO:0000256" key="6">
    <source>
        <dbReference type="ARBA" id="ARBA00022630"/>
    </source>
</evidence>
<evidence type="ECO:0000256" key="13">
    <source>
        <dbReference type="RuleBase" id="RU362049"/>
    </source>
</evidence>
<keyword evidence="9 13" id="KW-0560">Oxidoreductase</keyword>
<evidence type="ECO:0000256" key="5">
    <source>
        <dbReference type="ARBA" id="ARBA00021901"/>
    </source>
</evidence>
<keyword evidence="8 13" id="KW-0274">FAD</keyword>
<evidence type="ECO:0000256" key="2">
    <source>
        <dbReference type="ARBA" id="ARBA00004950"/>
    </source>
</evidence>
<dbReference type="SUPFAM" id="SSF46977">
    <property type="entry name" value="Succinate dehydrogenase/fumarate reductase flavoprotein C-terminal domain"/>
    <property type="match status" value="1"/>
</dbReference>
<evidence type="ECO:0000256" key="1">
    <source>
        <dbReference type="ARBA" id="ARBA00001974"/>
    </source>
</evidence>
<reference evidence="17 18" key="1">
    <citation type="submission" date="2019-06" db="EMBL/GenBank/DDBJ databases">
        <title>Sequencing the genomes of 1000 actinobacteria strains.</title>
        <authorList>
            <person name="Klenk H.-P."/>
        </authorList>
    </citation>
    <scope>NUCLEOTIDE SEQUENCE [LARGE SCALE GENOMIC DNA]</scope>
    <source>
        <strain evidence="17 18">DSM 20427</strain>
    </source>
</reference>
<keyword evidence="7 13" id="KW-0662">Pyridine nucleotide biosynthesis</keyword>
<dbReference type="PRINTS" id="PR00411">
    <property type="entry name" value="PNDRDTASEI"/>
</dbReference>
<comment type="cofactor">
    <cofactor evidence="1 13">
        <name>FAD</name>
        <dbReference type="ChEBI" id="CHEBI:57692"/>
    </cofactor>
</comment>
<dbReference type="InterPro" id="IPR036188">
    <property type="entry name" value="FAD/NAD-bd_sf"/>
</dbReference>
<feature type="compositionally biased region" description="Basic and acidic residues" evidence="14">
    <location>
        <begin position="631"/>
        <end position="651"/>
    </location>
</feature>
<comment type="subcellular location">
    <subcellularLocation>
        <location evidence="13">Cytoplasm</location>
    </subcellularLocation>
</comment>
<feature type="region of interest" description="Disordered" evidence="14">
    <location>
        <begin position="588"/>
        <end position="651"/>
    </location>
</feature>
<protein>
    <recommendedName>
        <fullName evidence="5 12">L-aspartate oxidase</fullName>
        <ecNumber evidence="4 12">1.4.3.16</ecNumber>
    </recommendedName>
</protein>
<dbReference type="InterPro" id="IPR005288">
    <property type="entry name" value="NadB"/>
</dbReference>
<dbReference type="GO" id="GO:0005737">
    <property type="term" value="C:cytoplasm"/>
    <property type="evidence" value="ECO:0007669"/>
    <property type="project" value="UniProtKB-SubCell"/>
</dbReference>
<evidence type="ECO:0000256" key="3">
    <source>
        <dbReference type="ARBA" id="ARBA00008562"/>
    </source>
</evidence>
<keyword evidence="18" id="KW-1185">Reference proteome</keyword>
<keyword evidence="6 13" id="KW-0285">Flavoprotein</keyword>
<dbReference type="Proteomes" id="UP000319804">
    <property type="component" value="Unassembled WGS sequence"/>
</dbReference>
<evidence type="ECO:0000256" key="10">
    <source>
        <dbReference type="ARBA" id="ARBA00029426"/>
    </source>
</evidence>
<comment type="similarity">
    <text evidence="3 13">Belongs to the FAD-dependent oxidoreductase 2 family. NadB subfamily.</text>
</comment>
<dbReference type="InterPro" id="IPR015939">
    <property type="entry name" value="Fum_Rdtase/Succ_DH_flav-like_C"/>
</dbReference>
<dbReference type="GO" id="GO:0033765">
    <property type="term" value="F:steroid dehydrogenase activity, acting on the CH-CH group of donors"/>
    <property type="evidence" value="ECO:0007669"/>
    <property type="project" value="UniProtKB-ARBA"/>
</dbReference>
<evidence type="ECO:0000256" key="14">
    <source>
        <dbReference type="SAM" id="MobiDB-lite"/>
    </source>
</evidence>
<comment type="function">
    <text evidence="10">Catalyzes the oxidation of L-aspartate to iminoaspartate, the first step in the de novo biosynthesis of NAD(+).</text>
</comment>
<comment type="catalytic activity">
    <reaction evidence="11">
        <text>L-aspartate + O2 = iminosuccinate + H2O2</text>
        <dbReference type="Rhea" id="RHEA:25876"/>
        <dbReference type="ChEBI" id="CHEBI:15379"/>
        <dbReference type="ChEBI" id="CHEBI:16240"/>
        <dbReference type="ChEBI" id="CHEBI:29991"/>
        <dbReference type="ChEBI" id="CHEBI:77875"/>
        <dbReference type="EC" id="1.4.3.16"/>
    </reaction>
    <physiologicalReaction direction="left-to-right" evidence="11">
        <dbReference type="Rhea" id="RHEA:25877"/>
    </physiologicalReaction>
</comment>
<dbReference type="NCBIfam" id="TIGR00551">
    <property type="entry name" value="nadB"/>
    <property type="match status" value="1"/>
</dbReference>
<evidence type="ECO:0000259" key="16">
    <source>
        <dbReference type="Pfam" id="PF02910"/>
    </source>
</evidence>
<feature type="domain" description="Fumarate reductase/succinate dehydrogenase flavoprotein-like C-terminal" evidence="16">
    <location>
        <begin position="453"/>
        <end position="530"/>
    </location>
</feature>
<dbReference type="Gene3D" id="1.20.58.100">
    <property type="entry name" value="Fumarate reductase/succinate dehydrogenase flavoprotein-like, C-terminal domain"/>
    <property type="match status" value="1"/>
</dbReference>
<dbReference type="GO" id="GO:0008734">
    <property type="term" value="F:L-aspartate oxidase activity"/>
    <property type="evidence" value="ECO:0007669"/>
    <property type="project" value="UniProtKB-UniRule"/>
</dbReference>
<dbReference type="InterPro" id="IPR003953">
    <property type="entry name" value="FAD-dep_OxRdtase_2_FAD-bd"/>
</dbReference>
<evidence type="ECO:0000313" key="18">
    <source>
        <dbReference type="Proteomes" id="UP000319804"/>
    </source>
</evidence>